<accession>A0A3S9V6D1</accession>
<dbReference type="RefSeq" id="WP_127004268.1">
    <property type="nucleotide sequence ID" value="NZ_CP034346.1"/>
</dbReference>
<dbReference type="Pfam" id="PF00528">
    <property type="entry name" value="BPD_transp_1"/>
    <property type="match status" value="1"/>
</dbReference>
<evidence type="ECO:0000256" key="3">
    <source>
        <dbReference type="ARBA" id="ARBA00022692"/>
    </source>
</evidence>
<dbReference type="GO" id="GO:0005886">
    <property type="term" value="C:plasma membrane"/>
    <property type="evidence" value="ECO:0007669"/>
    <property type="project" value="UniProtKB-SubCell"/>
</dbReference>
<dbReference type="OrthoDB" id="9785836at2"/>
<reference evidence="9" key="1">
    <citation type="submission" date="2018-12" db="EMBL/GenBank/DDBJ databases">
        <title>Complete genome sequence of Paenibacillus sp. MBLB1234.</title>
        <authorList>
            <person name="Nam Y.-D."/>
            <person name="Kang J."/>
            <person name="Chung W.-H."/>
            <person name="Park Y.S."/>
        </authorList>
    </citation>
    <scope>NUCLEOTIDE SEQUENCE [LARGE SCALE GENOMIC DNA]</scope>
    <source>
        <strain evidence="9">MBLB1234</strain>
    </source>
</reference>
<gene>
    <name evidence="8" type="ORF">EI981_02275</name>
</gene>
<feature type="transmembrane region" description="Helical" evidence="6">
    <location>
        <begin position="259"/>
        <end position="278"/>
    </location>
</feature>
<dbReference type="PROSITE" id="PS50928">
    <property type="entry name" value="ABC_TM1"/>
    <property type="match status" value="1"/>
</dbReference>
<keyword evidence="3 6" id="KW-0812">Transmembrane</keyword>
<feature type="transmembrane region" description="Helical" evidence="6">
    <location>
        <begin position="7"/>
        <end position="24"/>
    </location>
</feature>
<comment type="similarity">
    <text evidence="6">Belongs to the binding-protein-dependent transport system permease family.</text>
</comment>
<evidence type="ECO:0000256" key="4">
    <source>
        <dbReference type="ARBA" id="ARBA00022989"/>
    </source>
</evidence>
<keyword evidence="2 6" id="KW-0813">Transport</keyword>
<dbReference type="AlphaFoldDB" id="A0A3S9V6D1"/>
<feature type="transmembrane region" description="Helical" evidence="6">
    <location>
        <begin position="168"/>
        <end position="187"/>
    </location>
</feature>
<dbReference type="GO" id="GO:0055085">
    <property type="term" value="P:transmembrane transport"/>
    <property type="evidence" value="ECO:0007669"/>
    <property type="project" value="InterPro"/>
</dbReference>
<keyword evidence="9" id="KW-1185">Reference proteome</keyword>
<dbReference type="Gene3D" id="1.10.3720.10">
    <property type="entry name" value="MetI-like"/>
    <property type="match status" value="1"/>
</dbReference>
<dbReference type="SUPFAM" id="SSF161098">
    <property type="entry name" value="MetI-like"/>
    <property type="match status" value="1"/>
</dbReference>
<comment type="subcellular location">
    <subcellularLocation>
        <location evidence="6">Cell membrane</location>
        <topology evidence="6">Multi-pass membrane protein</topology>
    </subcellularLocation>
    <subcellularLocation>
        <location evidence="1">Membrane</location>
        <topology evidence="1">Multi-pass membrane protein</topology>
    </subcellularLocation>
</comment>
<dbReference type="EMBL" id="CP034346">
    <property type="protein sequence ID" value="AZS18089.1"/>
    <property type="molecule type" value="Genomic_DNA"/>
</dbReference>
<dbReference type="InterPro" id="IPR035906">
    <property type="entry name" value="MetI-like_sf"/>
</dbReference>
<evidence type="ECO:0000259" key="7">
    <source>
        <dbReference type="PROSITE" id="PS50928"/>
    </source>
</evidence>
<sequence length="293" mass="33101">MKRERFIYLLLLPGLLYFIIYRYLPMAGLIISFQDYNPFVGIWKSDWVGFKHFARMFEDGEVIQVLINTLQISVLQIFVAFPVSIILALMLNALRNETYKKLIQSMVYLPHFLSWVVVVGIFVVFMRGEGLINSILAQFGISQIPFLTEPALFKPIIVLQTIWKESGWGTIIFLAALSGVNPALYEAAVIDGASRFRQLWHVTLPAIRGVIVTLFILRLGSVLDTGFEHIFLMLNPFNMDSGNVLDTYVYYKGIQQGNISFATSVGMFKGIIGLILVVSADKLAKRLGEDGLY</sequence>
<dbReference type="Proteomes" id="UP000270678">
    <property type="component" value="Chromosome"/>
</dbReference>
<proteinExistence type="inferred from homology"/>
<feature type="domain" description="ABC transmembrane type-1" evidence="7">
    <location>
        <begin position="66"/>
        <end position="280"/>
    </location>
</feature>
<dbReference type="PANTHER" id="PTHR43496:SF1">
    <property type="entry name" value="POLYGALACTURONAN_RHAMNOGALACTURONAN TRANSPORT SYSTEM PERMEASE PROTEIN YTEP"/>
    <property type="match status" value="1"/>
</dbReference>
<evidence type="ECO:0000256" key="1">
    <source>
        <dbReference type="ARBA" id="ARBA00004141"/>
    </source>
</evidence>
<organism evidence="8 9">
    <name type="scientific">Paenibacillus lutimineralis</name>
    <dbReference type="NCBI Taxonomy" id="2707005"/>
    <lineage>
        <taxon>Bacteria</taxon>
        <taxon>Bacillati</taxon>
        <taxon>Bacillota</taxon>
        <taxon>Bacilli</taxon>
        <taxon>Bacillales</taxon>
        <taxon>Paenibacillaceae</taxon>
        <taxon>Paenibacillus</taxon>
    </lineage>
</organism>
<evidence type="ECO:0000256" key="2">
    <source>
        <dbReference type="ARBA" id="ARBA00022448"/>
    </source>
</evidence>
<dbReference type="InterPro" id="IPR000515">
    <property type="entry name" value="MetI-like"/>
</dbReference>
<evidence type="ECO:0000256" key="5">
    <source>
        <dbReference type="ARBA" id="ARBA00023136"/>
    </source>
</evidence>
<feature type="transmembrane region" description="Helical" evidence="6">
    <location>
        <begin position="106"/>
        <end position="126"/>
    </location>
</feature>
<keyword evidence="5 6" id="KW-0472">Membrane</keyword>
<dbReference type="KEGG" id="plut:EI981_02275"/>
<dbReference type="CDD" id="cd06261">
    <property type="entry name" value="TM_PBP2"/>
    <property type="match status" value="1"/>
</dbReference>
<evidence type="ECO:0000313" key="9">
    <source>
        <dbReference type="Proteomes" id="UP000270678"/>
    </source>
</evidence>
<evidence type="ECO:0000256" key="6">
    <source>
        <dbReference type="RuleBase" id="RU363032"/>
    </source>
</evidence>
<evidence type="ECO:0000313" key="8">
    <source>
        <dbReference type="EMBL" id="AZS18089.1"/>
    </source>
</evidence>
<protein>
    <submittedName>
        <fullName evidence="8">Sugar ABC transporter permease</fullName>
    </submittedName>
</protein>
<name>A0A3S9V6D1_9BACL</name>
<feature type="transmembrane region" description="Helical" evidence="6">
    <location>
        <begin position="74"/>
        <end position="94"/>
    </location>
</feature>
<dbReference type="PANTHER" id="PTHR43496">
    <property type="entry name" value="PROTEIN LPLB"/>
    <property type="match status" value="1"/>
</dbReference>
<keyword evidence="4 6" id="KW-1133">Transmembrane helix</keyword>